<dbReference type="GO" id="GO:0005783">
    <property type="term" value="C:endoplasmic reticulum"/>
    <property type="evidence" value="ECO:0007669"/>
    <property type="project" value="TreeGrafter"/>
</dbReference>
<dbReference type="InterPro" id="IPR050693">
    <property type="entry name" value="Hsp70_NEF-Inhibitors"/>
</dbReference>
<dbReference type="PANTHER" id="PTHR19316:SF18">
    <property type="entry name" value="HSP70-BINDING PROTEIN 1"/>
    <property type="match status" value="1"/>
</dbReference>
<gene>
    <name evidence="3" type="ORF">ALEPTO_LOCUS8084</name>
</gene>
<dbReference type="AlphaFoldDB" id="A0A9N9CDM8"/>
<dbReference type="Proteomes" id="UP000789508">
    <property type="component" value="Unassembled WGS sequence"/>
</dbReference>
<feature type="region of interest" description="Disordered" evidence="1">
    <location>
        <begin position="131"/>
        <end position="170"/>
    </location>
</feature>
<dbReference type="InterPro" id="IPR011989">
    <property type="entry name" value="ARM-like"/>
</dbReference>
<feature type="chain" id="PRO_5040138502" evidence="2">
    <location>
        <begin position="28"/>
        <end position="421"/>
    </location>
</feature>
<accession>A0A9N9CDM8</accession>
<evidence type="ECO:0000313" key="3">
    <source>
        <dbReference type="EMBL" id="CAG8599695.1"/>
    </source>
</evidence>
<sequence>MQRLNTFFLSLATSLILLILILSSVKAILPPLIYNKDDNTICNNLSGHCYHKVFQPTNEFQNVLEGQEVPAGLHIRVDINTGMKQAKLLDDADGTTSTEHTSVILLDKNGNPIIEEKETSTTTTILEISEEAETETEEQKKATFHKQSDEKNSSLPLLINTPKPNKHIPQSDYESFDDNLRILSQSHDAPIQELINALDGLEDLVHELDFVKVKAATVLGTAMQNNPFSQKIAINLKLIPRLLDIISYNYNHKYSSRLLYALSSIIRGNNEGVQSFLYDNQGLLRLATYYASNQDEEIRAKCAIFITDLFDPKMMTTSSDSDKKINYHNHYQHRQGIDEWCRQFQNSLFDFGTGIDKTIGFDSREKILGGLAMIKSQYPDKCPAQPGLVKWLNGQNSELRYEQEDFEEYLQLIETVQKIFS</sequence>
<dbReference type="GO" id="GO:0000774">
    <property type="term" value="F:adenyl-nucleotide exchange factor activity"/>
    <property type="evidence" value="ECO:0007669"/>
    <property type="project" value="TreeGrafter"/>
</dbReference>
<keyword evidence="4" id="KW-1185">Reference proteome</keyword>
<proteinExistence type="predicted"/>
<protein>
    <submittedName>
        <fullName evidence="3">9548_t:CDS:1</fullName>
    </submittedName>
</protein>
<dbReference type="InterPro" id="IPR016024">
    <property type="entry name" value="ARM-type_fold"/>
</dbReference>
<dbReference type="PANTHER" id="PTHR19316">
    <property type="entry name" value="PROTEIN FOLDING REGULATOR"/>
    <property type="match status" value="1"/>
</dbReference>
<dbReference type="OrthoDB" id="448649at2759"/>
<reference evidence="3" key="1">
    <citation type="submission" date="2021-06" db="EMBL/GenBank/DDBJ databases">
        <authorList>
            <person name="Kallberg Y."/>
            <person name="Tangrot J."/>
            <person name="Rosling A."/>
        </authorList>
    </citation>
    <scope>NUCLEOTIDE SEQUENCE</scope>
    <source>
        <strain evidence="3">FL130A</strain>
    </source>
</reference>
<evidence type="ECO:0000256" key="2">
    <source>
        <dbReference type="SAM" id="SignalP"/>
    </source>
</evidence>
<feature type="signal peptide" evidence="2">
    <location>
        <begin position="1"/>
        <end position="27"/>
    </location>
</feature>
<dbReference type="SUPFAM" id="SSF48371">
    <property type="entry name" value="ARM repeat"/>
    <property type="match status" value="1"/>
</dbReference>
<organism evidence="3 4">
    <name type="scientific">Ambispora leptoticha</name>
    <dbReference type="NCBI Taxonomy" id="144679"/>
    <lineage>
        <taxon>Eukaryota</taxon>
        <taxon>Fungi</taxon>
        <taxon>Fungi incertae sedis</taxon>
        <taxon>Mucoromycota</taxon>
        <taxon>Glomeromycotina</taxon>
        <taxon>Glomeromycetes</taxon>
        <taxon>Archaeosporales</taxon>
        <taxon>Ambisporaceae</taxon>
        <taxon>Ambispora</taxon>
    </lineage>
</organism>
<comment type="caution">
    <text evidence="3">The sequence shown here is derived from an EMBL/GenBank/DDBJ whole genome shotgun (WGS) entry which is preliminary data.</text>
</comment>
<evidence type="ECO:0000256" key="1">
    <source>
        <dbReference type="SAM" id="MobiDB-lite"/>
    </source>
</evidence>
<name>A0A9N9CDM8_9GLOM</name>
<feature type="compositionally biased region" description="Basic and acidic residues" evidence="1">
    <location>
        <begin position="137"/>
        <end position="152"/>
    </location>
</feature>
<evidence type="ECO:0000313" key="4">
    <source>
        <dbReference type="Proteomes" id="UP000789508"/>
    </source>
</evidence>
<keyword evidence="2" id="KW-0732">Signal</keyword>
<dbReference type="EMBL" id="CAJVPS010004132">
    <property type="protein sequence ID" value="CAG8599695.1"/>
    <property type="molecule type" value="Genomic_DNA"/>
</dbReference>
<dbReference type="Gene3D" id="1.25.10.10">
    <property type="entry name" value="Leucine-rich Repeat Variant"/>
    <property type="match status" value="1"/>
</dbReference>